<comment type="caution">
    <text evidence="18">The sequence shown here is derived from an EMBL/GenBank/DDBJ whole genome shotgun (WGS) entry which is preliminary data.</text>
</comment>
<keyword evidence="8 14" id="KW-0479">Metal-binding</keyword>
<dbReference type="FunFam" id="3.40.50.970:FF:000007">
    <property type="entry name" value="Acetolactate synthase"/>
    <property type="match status" value="1"/>
</dbReference>
<dbReference type="GO" id="GO:0003984">
    <property type="term" value="F:acetolactate synthase activity"/>
    <property type="evidence" value="ECO:0007669"/>
    <property type="project" value="UniProtKB-EC"/>
</dbReference>
<name>A0A2M8EWR0_9BACT</name>
<evidence type="ECO:0000259" key="15">
    <source>
        <dbReference type="Pfam" id="PF00205"/>
    </source>
</evidence>
<evidence type="ECO:0000313" key="18">
    <source>
        <dbReference type="EMBL" id="PJC30301.1"/>
    </source>
</evidence>
<dbReference type="AlphaFoldDB" id="A0A2M8EWR0"/>
<evidence type="ECO:0000313" key="19">
    <source>
        <dbReference type="Proteomes" id="UP000231383"/>
    </source>
</evidence>
<dbReference type="Pfam" id="PF02776">
    <property type="entry name" value="TPP_enzyme_N"/>
    <property type="match status" value="1"/>
</dbReference>
<keyword evidence="9" id="KW-0274">FAD</keyword>
<keyword evidence="11 14" id="KW-0786">Thiamine pyrophosphate</keyword>
<comment type="pathway">
    <text evidence="2 14">Amino-acid biosynthesis; L-valine biosynthesis; L-valine from pyruvate: step 1/4.</text>
</comment>
<dbReference type="CDD" id="cd02015">
    <property type="entry name" value="TPP_AHAS"/>
    <property type="match status" value="1"/>
</dbReference>
<feature type="domain" description="Thiamine pyrophosphate enzyme N-terminal TPP-binding" evidence="17">
    <location>
        <begin position="4"/>
        <end position="121"/>
    </location>
</feature>
<gene>
    <name evidence="18" type="primary">ilvB</name>
    <name evidence="18" type="ORF">CO051_06385</name>
</gene>
<sequence>MKLTGSQAVIESLLHEHVSVIFGYPGGAIMPIYDALYDYTRDDKIRHILVRHEQGAGHAAEGWGRITGEPGVVFATSGPGATNLVTALGDAMMDTVPMVCITGQVTSSVIGTDAFQEADVIGITAPVTKWSYQITDPKEIPYIFKKAFHIARTGRPGPVLIDITKNAQFASFNFEYPTEIQLKSYNPTTQPHMGQIKLAAELLNNSKRPLILAGHGIHISHAYDELLSVAEKGDIPVALTLHGLSSFPNGHRLYAGFLGMHGNYGPNLLSNKADVVLAVGMRFDDRVTGRLSDYLVDAKVIHIDIDPAELNKNVKTEIPIVADAKPALEALARRIKKLRHDTWVKQFHSCFDIEKKRVWDGNCDPKKGPIKMAEAITRISEATQGKAIVVADVGQHQMIAARYFKFKFFNSFHSSGGMGTMGFGLPAAMGVKVAAPDKEVICVSGDGGIQMNIQELGTIAQENIPVKIIILNNGFLGMVRQWQELFFDKRYSMTHIQSPNFIGVAKAYGIEGMKIEVRKNLESGIKKMLQSNGPFILEISVEQEDNVFPMVESGASVADVRLE</sequence>
<keyword evidence="7 14" id="KW-0808">Transferase</keyword>
<evidence type="ECO:0000256" key="4">
    <source>
        <dbReference type="ARBA" id="ARBA00013145"/>
    </source>
</evidence>
<evidence type="ECO:0000256" key="8">
    <source>
        <dbReference type="ARBA" id="ARBA00022723"/>
    </source>
</evidence>
<evidence type="ECO:0000256" key="11">
    <source>
        <dbReference type="ARBA" id="ARBA00023052"/>
    </source>
</evidence>
<dbReference type="Proteomes" id="UP000231383">
    <property type="component" value="Unassembled WGS sequence"/>
</dbReference>
<keyword evidence="5 14" id="KW-0028">Amino-acid biosynthesis</keyword>
<dbReference type="UniPathway" id="UPA00047">
    <property type="reaction ID" value="UER00055"/>
</dbReference>
<evidence type="ECO:0000256" key="12">
    <source>
        <dbReference type="ARBA" id="ARBA00023304"/>
    </source>
</evidence>
<feature type="domain" description="Thiamine pyrophosphate enzyme TPP-binding" evidence="16">
    <location>
        <begin position="392"/>
        <end position="539"/>
    </location>
</feature>
<dbReference type="FunFam" id="3.40.50.1220:FF:000008">
    <property type="entry name" value="Acetolactate synthase"/>
    <property type="match status" value="1"/>
</dbReference>
<dbReference type="InterPro" id="IPR029035">
    <property type="entry name" value="DHS-like_NAD/FAD-binding_dom"/>
</dbReference>
<dbReference type="InterPro" id="IPR039368">
    <property type="entry name" value="AHAS_TPP"/>
</dbReference>
<dbReference type="GO" id="GO:0005948">
    <property type="term" value="C:acetolactate synthase complex"/>
    <property type="evidence" value="ECO:0007669"/>
    <property type="project" value="TreeGrafter"/>
</dbReference>
<evidence type="ECO:0000256" key="10">
    <source>
        <dbReference type="ARBA" id="ARBA00022842"/>
    </source>
</evidence>
<dbReference type="SUPFAM" id="SSF52518">
    <property type="entry name" value="Thiamin diphosphate-binding fold (THDP-binding)"/>
    <property type="match status" value="2"/>
</dbReference>
<dbReference type="Gene3D" id="3.40.50.1220">
    <property type="entry name" value="TPP-binding domain"/>
    <property type="match status" value="1"/>
</dbReference>
<dbReference type="EMBL" id="PFSC01000162">
    <property type="protein sequence ID" value="PJC30301.1"/>
    <property type="molecule type" value="Genomic_DNA"/>
</dbReference>
<evidence type="ECO:0000256" key="3">
    <source>
        <dbReference type="ARBA" id="ARBA00007812"/>
    </source>
</evidence>
<evidence type="ECO:0000256" key="7">
    <source>
        <dbReference type="ARBA" id="ARBA00022679"/>
    </source>
</evidence>
<dbReference type="PANTHER" id="PTHR18968">
    <property type="entry name" value="THIAMINE PYROPHOSPHATE ENZYMES"/>
    <property type="match status" value="1"/>
</dbReference>
<dbReference type="GO" id="GO:0009099">
    <property type="term" value="P:L-valine biosynthetic process"/>
    <property type="evidence" value="ECO:0007669"/>
    <property type="project" value="UniProtKB-UniPathway"/>
</dbReference>
<comment type="pathway">
    <text evidence="1 14">Amino-acid biosynthesis; L-isoleucine biosynthesis; L-isoleucine from 2-oxobutanoate: step 1/4.</text>
</comment>
<dbReference type="Pfam" id="PF00205">
    <property type="entry name" value="TPP_enzyme_M"/>
    <property type="match status" value="1"/>
</dbReference>
<evidence type="ECO:0000256" key="5">
    <source>
        <dbReference type="ARBA" id="ARBA00022605"/>
    </source>
</evidence>
<dbReference type="InterPro" id="IPR000399">
    <property type="entry name" value="TPP-bd_CS"/>
</dbReference>
<dbReference type="EC" id="2.2.1.6" evidence="4 14"/>
<dbReference type="InterPro" id="IPR012846">
    <property type="entry name" value="Acetolactate_synth_lsu"/>
</dbReference>
<comment type="similarity">
    <text evidence="3 14">Belongs to the TPP enzyme family.</text>
</comment>
<dbReference type="CDD" id="cd07035">
    <property type="entry name" value="TPP_PYR_POX_like"/>
    <property type="match status" value="1"/>
</dbReference>
<dbReference type="InterPro" id="IPR012000">
    <property type="entry name" value="Thiamin_PyroP_enz_cen_dom"/>
</dbReference>
<comment type="cofactor">
    <cofactor evidence="14">
        <name>thiamine diphosphate</name>
        <dbReference type="ChEBI" id="CHEBI:58937"/>
    </cofactor>
    <text evidence="14">Binds 1 thiamine pyrophosphate per subunit.</text>
</comment>
<evidence type="ECO:0000256" key="14">
    <source>
        <dbReference type="RuleBase" id="RU003591"/>
    </source>
</evidence>
<dbReference type="GO" id="GO:0009097">
    <property type="term" value="P:isoleucine biosynthetic process"/>
    <property type="evidence" value="ECO:0007669"/>
    <property type="project" value="UniProtKB-UniPathway"/>
</dbReference>
<dbReference type="GO" id="GO:0030976">
    <property type="term" value="F:thiamine pyrophosphate binding"/>
    <property type="evidence" value="ECO:0007669"/>
    <property type="project" value="UniProtKB-UniRule"/>
</dbReference>
<dbReference type="GO" id="GO:0050660">
    <property type="term" value="F:flavin adenine dinucleotide binding"/>
    <property type="evidence" value="ECO:0007669"/>
    <property type="project" value="InterPro"/>
</dbReference>
<dbReference type="InterPro" id="IPR012001">
    <property type="entry name" value="Thiamin_PyroP_enz_TPP-bd_dom"/>
</dbReference>
<evidence type="ECO:0000256" key="1">
    <source>
        <dbReference type="ARBA" id="ARBA00004974"/>
    </source>
</evidence>
<evidence type="ECO:0000256" key="13">
    <source>
        <dbReference type="ARBA" id="ARBA00048670"/>
    </source>
</evidence>
<dbReference type="UniPathway" id="UPA00049">
    <property type="reaction ID" value="UER00059"/>
</dbReference>
<dbReference type="InterPro" id="IPR011766">
    <property type="entry name" value="TPP_enzyme_TPP-bd"/>
</dbReference>
<dbReference type="InterPro" id="IPR029061">
    <property type="entry name" value="THDP-binding"/>
</dbReference>
<dbReference type="Gene3D" id="3.40.50.970">
    <property type="match status" value="2"/>
</dbReference>
<evidence type="ECO:0000256" key="2">
    <source>
        <dbReference type="ARBA" id="ARBA00005025"/>
    </source>
</evidence>
<dbReference type="PANTHER" id="PTHR18968:SF13">
    <property type="entry name" value="ACETOLACTATE SYNTHASE CATALYTIC SUBUNIT, MITOCHONDRIAL"/>
    <property type="match status" value="1"/>
</dbReference>
<evidence type="ECO:0000256" key="6">
    <source>
        <dbReference type="ARBA" id="ARBA00022630"/>
    </source>
</evidence>
<keyword evidence="6" id="KW-0285">Flavoprotein</keyword>
<evidence type="ECO:0000259" key="16">
    <source>
        <dbReference type="Pfam" id="PF02775"/>
    </source>
</evidence>
<dbReference type="Pfam" id="PF02775">
    <property type="entry name" value="TPP_enzyme_C"/>
    <property type="match status" value="1"/>
</dbReference>
<accession>A0A2M8EWR0</accession>
<dbReference type="GO" id="GO:0000287">
    <property type="term" value="F:magnesium ion binding"/>
    <property type="evidence" value="ECO:0007669"/>
    <property type="project" value="UniProtKB-UniRule"/>
</dbReference>
<feature type="domain" description="Thiamine pyrophosphate enzyme central" evidence="15">
    <location>
        <begin position="196"/>
        <end position="331"/>
    </location>
</feature>
<dbReference type="PROSITE" id="PS00187">
    <property type="entry name" value="TPP_ENZYMES"/>
    <property type="match status" value="1"/>
</dbReference>
<dbReference type="SUPFAM" id="SSF52467">
    <property type="entry name" value="DHS-like NAD/FAD-binding domain"/>
    <property type="match status" value="1"/>
</dbReference>
<keyword evidence="12 14" id="KW-0100">Branched-chain amino acid biosynthesis</keyword>
<evidence type="ECO:0000256" key="9">
    <source>
        <dbReference type="ARBA" id="ARBA00022827"/>
    </source>
</evidence>
<dbReference type="FunFam" id="3.40.50.970:FF:000016">
    <property type="entry name" value="Acetolactate synthase"/>
    <property type="match status" value="1"/>
</dbReference>
<comment type="catalytic activity">
    <reaction evidence="13 14">
        <text>2 pyruvate + H(+) = (2S)-2-acetolactate + CO2</text>
        <dbReference type="Rhea" id="RHEA:25249"/>
        <dbReference type="ChEBI" id="CHEBI:15361"/>
        <dbReference type="ChEBI" id="CHEBI:15378"/>
        <dbReference type="ChEBI" id="CHEBI:16526"/>
        <dbReference type="ChEBI" id="CHEBI:58476"/>
        <dbReference type="EC" id="2.2.1.6"/>
    </reaction>
</comment>
<comment type="cofactor">
    <cofactor evidence="14">
        <name>Mg(2+)</name>
        <dbReference type="ChEBI" id="CHEBI:18420"/>
    </cofactor>
    <text evidence="14">Binds 1 Mg(2+) ion per subunit.</text>
</comment>
<protein>
    <recommendedName>
        <fullName evidence="4 14">Acetolactate synthase</fullName>
        <ecNumber evidence="4 14">2.2.1.6</ecNumber>
    </recommendedName>
</protein>
<dbReference type="NCBIfam" id="TIGR00118">
    <property type="entry name" value="acolac_lg"/>
    <property type="match status" value="1"/>
</dbReference>
<keyword evidence="10 14" id="KW-0460">Magnesium</keyword>
<dbReference type="InterPro" id="IPR045229">
    <property type="entry name" value="TPP_enz"/>
</dbReference>
<organism evidence="18 19">
    <name type="scientific">Candidatus Roizmanbacteria bacterium CG_4_9_14_0_2_um_filter_39_13</name>
    <dbReference type="NCBI Taxonomy" id="1974839"/>
    <lineage>
        <taxon>Bacteria</taxon>
        <taxon>Candidatus Roizmaniibacteriota</taxon>
    </lineage>
</organism>
<reference evidence="19" key="1">
    <citation type="submission" date="2017-09" db="EMBL/GenBank/DDBJ databases">
        <title>Depth-based differentiation of microbial function through sediment-hosted aquifers and enrichment of novel symbionts in the deep terrestrial subsurface.</title>
        <authorList>
            <person name="Probst A.J."/>
            <person name="Ladd B."/>
            <person name="Jarett J.K."/>
            <person name="Geller-Mcgrath D.E."/>
            <person name="Sieber C.M.K."/>
            <person name="Emerson J.B."/>
            <person name="Anantharaman K."/>
            <person name="Thomas B.C."/>
            <person name="Malmstrom R."/>
            <person name="Stieglmeier M."/>
            <person name="Klingl A."/>
            <person name="Woyke T."/>
            <person name="Ryan C.M."/>
            <person name="Banfield J.F."/>
        </authorList>
    </citation>
    <scope>NUCLEOTIDE SEQUENCE [LARGE SCALE GENOMIC DNA]</scope>
</reference>
<evidence type="ECO:0000259" key="17">
    <source>
        <dbReference type="Pfam" id="PF02776"/>
    </source>
</evidence>
<proteinExistence type="inferred from homology"/>